<dbReference type="Proteomes" id="UP000712080">
    <property type="component" value="Unassembled WGS sequence"/>
</dbReference>
<dbReference type="EMBL" id="JAAMPU010000096">
    <property type="protein sequence ID" value="NMH26767.1"/>
    <property type="molecule type" value="Genomic_DNA"/>
</dbReference>
<reference evidence="1" key="1">
    <citation type="submission" date="2020-02" db="EMBL/GenBank/DDBJ databases">
        <title>Flavobacterium sp. genome.</title>
        <authorList>
            <person name="Jung H.S."/>
            <person name="Baek J.H."/>
            <person name="Jeon C.O."/>
        </authorList>
    </citation>
    <scope>NUCLEOTIDE SEQUENCE</scope>
    <source>
        <strain evidence="1">SE-s28</strain>
    </source>
</reference>
<protein>
    <submittedName>
        <fullName evidence="1">Uncharacterized protein</fullName>
    </submittedName>
</protein>
<name>A0A972FRP5_9FLAO</name>
<evidence type="ECO:0000313" key="2">
    <source>
        <dbReference type="Proteomes" id="UP000712080"/>
    </source>
</evidence>
<comment type="caution">
    <text evidence="1">The sequence shown here is derived from an EMBL/GenBank/DDBJ whole genome shotgun (WGS) entry which is preliminary data.</text>
</comment>
<gene>
    <name evidence="1" type="ORF">G6047_01880</name>
</gene>
<organism evidence="1 2">
    <name type="scientific">Flavobacterium silvaticum</name>
    <dbReference type="NCBI Taxonomy" id="1852020"/>
    <lineage>
        <taxon>Bacteria</taxon>
        <taxon>Pseudomonadati</taxon>
        <taxon>Bacteroidota</taxon>
        <taxon>Flavobacteriia</taxon>
        <taxon>Flavobacteriales</taxon>
        <taxon>Flavobacteriaceae</taxon>
        <taxon>Flavobacterium</taxon>
    </lineage>
</organism>
<dbReference type="RefSeq" id="WP_169525772.1">
    <property type="nucleotide sequence ID" value="NZ_JAAMPU010000096.1"/>
</dbReference>
<sequence>MKSIPSIIFFALIINSVFTVAQKIPEKTYCRSTYKYDQANAIDLIEISADGNFTFLEYCKTSPESQMSPIGQKIKERNLKLIVTGNGKYKMESGQLILRFDTFDTHGNQSTFDFRRDTMRFLLSDLKS</sequence>
<dbReference type="AlphaFoldDB" id="A0A972FRP5"/>
<evidence type="ECO:0000313" key="1">
    <source>
        <dbReference type="EMBL" id="NMH26767.1"/>
    </source>
</evidence>
<accession>A0A972FRP5</accession>
<keyword evidence="2" id="KW-1185">Reference proteome</keyword>
<proteinExistence type="predicted"/>